<accession>A0A3L8PNE0</accession>
<dbReference type="Proteomes" id="UP000282515">
    <property type="component" value="Unassembled WGS sequence"/>
</dbReference>
<organism evidence="1 2">
    <name type="scientific">Aeromicrobium phragmitis</name>
    <dbReference type="NCBI Taxonomy" id="2478914"/>
    <lineage>
        <taxon>Bacteria</taxon>
        <taxon>Bacillati</taxon>
        <taxon>Actinomycetota</taxon>
        <taxon>Actinomycetes</taxon>
        <taxon>Propionibacteriales</taxon>
        <taxon>Nocardioidaceae</taxon>
        <taxon>Aeromicrobium</taxon>
    </lineage>
</organism>
<dbReference type="AlphaFoldDB" id="A0A3L8PNE0"/>
<dbReference type="EMBL" id="RDBF01000004">
    <property type="protein sequence ID" value="RLV56309.1"/>
    <property type="molecule type" value="Genomic_DNA"/>
</dbReference>
<gene>
    <name evidence="1" type="ORF">D9V41_07740</name>
</gene>
<evidence type="ECO:0000313" key="2">
    <source>
        <dbReference type="Proteomes" id="UP000282515"/>
    </source>
</evidence>
<protein>
    <submittedName>
        <fullName evidence="1">Uncharacterized protein</fullName>
    </submittedName>
</protein>
<keyword evidence="2" id="KW-1185">Reference proteome</keyword>
<comment type="caution">
    <text evidence="1">The sequence shown here is derived from an EMBL/GenBank/DDBJ whole genome shotgun (WGS) entry which is preliminary data.</text>
</comment>
<reference evidence="1 2" key="1">
    <citation type="submission" date="2018-10" db="EMBL/GenBank/DDBJ databases">
        <title>Aeromicrobium sp. 9W16Y-2 whole genome shotgun sequence.</title>
        <authorList>
            <person name="Li F."/>
        </authorList>
    </citation>
    <scope>NUCLEOTIDE SEQUENCE [LARGE SCALE GENOMIC DNA]</scope>
    <source>
        <strain evidence="1 2">9W16Y-2</strain>
    </source>
</reference>
<sequence length="83" mass="9108">MPFEDRPDLIQAEGTDGTEGYVSRELLDEVTGADVANPQEAIEYQEAQRRATTNEVTVPLLARDGVTVVGEFAIDMNPVVTER</sequence>
<proteinExistence type="predicted"/>
<evidence type="ECO:0000313" key="1">
    <source>
        <dbReference type="EMBL" id="RLV56309.1"/>
    </source>
</evidence>
<name>A0A3L8PNE0_9ACTN</name>